<feature type="transmembrane region" description="Helical" evidence="2">
    <location>
        <begin position="12"/>
        <end position="35"/>
    </location>
</feature>
<organism evidence="3">
    <name type="scientific">Medioppia subpectinata</name>
    <dbReference type="NCBI Taxonomy" id="1979941"/>
    <lineage>
        <taxon>Eukaryota</taxon>
        <taxon>Metazoa</taxon>
        <taxon>Ecdysozoa</taxon>
        <taxon>Arthropoda</taxon>
        <taxon>Chelicerata</taxon>
        <taxon>Arachnida</taxon>
        <taxon>Acari</taxon>
        <taxon>Acariformes</taxon>
        <taxon>Sarcoptiformes</taxon>
        <taxon>Oribatida</taxon>
        <taxon>Brachypylina</taxon>
        <taxon>Oppioidea</taxon>
        <taxon>Oppiidae</taxon>
        <taxon>Medioppia</taxon>
    </lineage>
</organism>
<keyword evidence="2" id="KW-1133">Transmembrane helix</keyword>
<name>A0A7R9KET7_9ACAR</name>
<proteinExistence type="predicted"/>
<dbReference type="AlphaFoldDB" id="A0A7R9KET7"/>
<dbReference type="EMBL" id="CAJPIZ010000283">
    <property type="protein sequence ID" value="CAG2101020.1"/>
    <property type="molecule type" value="Genomic_DNA"/>
</dbReference>
<dbReference type="OrthoDB" id="6424180at2759"/>
<dbReference type="Proteomes" id="UP000759131">
    <property type="component" value="Unassembled WGS sequence"/>
</dbReference>
<keyword evidence="2" id="KW-0472">Membrane</keyword>
<keyword evidence="4" id="KW-1185">Reference proteome</keyword>
<evidence type="ECO:0000313" key="4">
    <source>
        <dbReference type="Proteomes" id="UP000759131"/>
    </source>
</evidence>
<protein>
    <submittedName>
        <fullName evidence="3">Uncharacterized protein</fullName>
    </submittedName>
</protein>
<reference evidence="3" key="1">
    <citation type="submission" date="2020-11" db="EMBL/GenBank/DDBJ databases">
        <authorList>
            <person name="Tran Van P."/>
        </authorList>
    </citation>
    <scope>NUCLEOTIDE SEQUENCE</scope>
</reference>
<feature type="region of interest" description="Disordered" evidence="1">
    <location>
        <begin position="281"/>
        <end position="303"/>
    </location>
</feature>
<evidence type="ECO:0000313" key="3">
    <source>
        <dbReference type="EMBL" id="CAD7620590.1"/>
    </source>
</evidence>
<evidence type="ECO:0000256" key="2">
    <source>
        <dbReference type="SAM" id="Phobius"/>
    </source>
</evidence>
<dbReference type="EMBL" id="OC854858">
    <property type="protein sequence ID" value="CAD7620590.1"/>
    <property type="molecule type" value="Genomic_DNA"/>
</dbReference>
<evidence type="ECO:0000256" key="1">
    <source>
        <dbReference type="SAM" id="MobiDB-lite"/>
    </source>
</evidence>
<gene>
    <name evidence="3" type="ORF">OSB1V03_LOCUS1071</name>
</gene>
<sequence>MSTVKKELNLRHILIGSTILVFVLVLDTSLGLNFIPKINTRFCYNSPNPSTVNSQCVLCNYYLFDQTLLGCTGSTALSMNITAAQAFCVISNCLGQVKQSPVFLGRKKRSEDMNEYLNANDDRKSDGNTINGENGLKEGVGGEERGSQMVYKYDNNEPFIIAKEVEAFIVDLPEIIDDSIISTRMRVCVQSSDPNRLQSQCVYCNNRFFQATVRHCTTNTYLPASLTVEEAFCLVRICRRQLPSMRPEPYYPQNIQQLQPPIDTIGANDVDYTEPEALYSDNVSSGATTSKKRPPASFSVGKPQRPIVRPFLFGKRSIDDTYGYNGSQENAPLPSQTPPTYNKELCIVCMVCLEEILRSVTTEGEP</sequence>
<accession>A0A7R9KET7</accession>
<keyword evidence="2" id="KW-0812">Transmembrane</keyword>